<keyword evidence="3" id="KW-1185">Reference proteome</keyword>
<protein>
    <recommendedName>
        <fullName evidence="4">Enoyl-CoA hydratase</fullName>
    </recommendedName>
</protein>
<dbReference type="InterPro" id="IPR029045">
    <property type="entry name" value="ClpP/crotonase-like_dom_sf"/>
</dbReference>
<evidence type="ECO:0000256" key="1">
    <source>
        <dbReference type="ARBA" id="ARBA00005254"/>
    </source>
</evidence>
<evidence type="ECO:0000313" key="3">
    <source>
        <dbReference type="Proteomes" id="UP000199013"/>
    </source>
</evidence>
<dbReference type="AlphaFoldDB" id="A0A1C3NZ05"/>
<dbReference type="InterPro" id="IPR014748">
    <property type="entry name" value="Enoyl-CoA_hydra_C"/>
</dbReference>
<proteinExistence type="inferred from homology"/>
<dbReference type="Gene3D" id="1.10.12.10">
    <property type="entry name" value="Lyase 2-enoyl-coa Hydratase, Chain A, domain 2"/>
    <property type="match status" value="1"/>
</dbReference>
<accession>A0A1C3NZ05</accession>
<name>A0A1C3NZ05_9ACTN</name>
<comment type="similarity">
    <text evidence="1">Belongs to the enoyl-CoA hydratase/isomerase family.</text>
</comment>
<dbReference type="EMBL" id="FLUV01001300">
    <property type="protein sequence ID" value="SBW22748.1"/>
    <property type="molecule type" value="Genomic_DNA"/>
</dbReference>
<dbReference type="Proteomes" id="UP000199013">
    <property type="component" value="Unassembled WGS sequence"/>
</dbReference>
<gene>
    <name evidence="2" type="ORF">FDG2_3076</name>
</gene>
<evidence type="ECO:0000313" key="2">
    <source>
        <dbReference type="EMBL" id="SBW22748.1"/>
    </source>
</evidence>
<dbReference type="SUPFAM" id="SSF52096">
    <property type="entry name" value="ClpP/crotonase"/>
    <property type="match status" value="1"/>
</dbReference>
<evidence type="ECO:0008006" key="4">
    <source>
        <dbReference type="Google" id="ProtNLM"/>
    </source>
</evidence>
<organism evidence="2 3">
    <name type="scientific">Candidatus Protofrankia californiensis</name>
    <dbReference type="NCBI Taxonomy" id="1839754"/>
    <lineage>
        <taxon>Bacteria</taxon>
        <taxon>Bacillati</taxon>
        <taxon>Actinomycetota</taxon>
        <taxon>Actinomycetes</taxon>
        <taxon>Frankiales</taxon>
        <taxon>Frankiaceae</taxon>
        <taxon>Protofrankia</taxon>
    </lineage>
</organism>
<dbReference type="InterPro" id="IPR001753">
    <property type="entry name" value="Enoyl-CoA_hydra/iso"/>
</dbReference>
<dbReference type="Gene3D" id="3.90.226.10">
    <property type="entry name" value="2-enoyl-CoA Hydratase, Chain A, domain 1"/>
    <property type="match status" value="1"/>
</dbReference>
<reference evidence="3" key="1">
    <citation type="submission" date="2016-02" db="EMBL/GenBank/DDBJ databases">
        <authorList>
            <person name="Wibberg D."/>
        </authorList>
    </citation>
    <scope>NUCLEOTIDE SEQUENCE [LARGE SCALE GENOMIC DNA]</scope>
</reference>
<sequence length="97" mass="10564">MLTARQVAAPEAYAIGLVDRLVEAGKAEQEALRLAAKLRTMSLPALQAVIRTVDASFDLPLQEGFAYEVAQEQGLFESGEAKEGLMAFLEKRPPNFV</sequence>
<dbReference type="GO" id="GO:0003824">
    <property type="term" value="F:catalytic activity"/>
    <property type="evidence" value="ECO:0007669"/>
    <property type="project" value="UniProtKB-ARBA"/>
</dbReference>
<dbReference type="Pfam" id="PF00378">
    <property type="entry name" value="ECH_1"/>
    <property type="match status" value="1"/>
</dbReference>